<dbReference type="AlphaFoldDB" id="A0AAD5U7S6"/>
<feature type="coiled-coil region" evidence="2">
    <location>
        <begin position="228"/>
        <end position="290"/>
    </location>
</feature>
<dbReference type="EMBL" id="JADGJW010000010">
    <property type="protein sequence ID" value="KAJ3227799.1"/>
    <property type="molecule type" value="Genomic_DNA"/>
</dbReference>
<dbReference type="PANTHER" id="PTHR22696:SF1">
    <property type="entry name" value="E3 UBIQUITIN-PROTEIN LIGASE RNF26"/>
    <property type="match status" value="1"/>
</dbReference>
<dbReference type="InterPro" id="IPR013083">
    <property type="entry name" value="Znf_RING/FYVE/PHD"/>
</dbReference>
<accession>A0AAD5U7S6</accession>
<proteinExistence type="predicted"/>
<keyword evidence="2" id="KW-0175">Coiled coil</keyword>
<dbReference type="Proteomes" id="UP001211065">
    <property type="component" value="Unassembled WGS sequence"/>
</dbReference>
<dbReference type="GO" id="GO:0061630">
    <property type="term" value="F:ubiquitin protein ligase activity"/>
    <property type="evidence" value="ECO:0007669"/>
    <property type="project" value="TreeGrafter"/>
</dbReference>
<evidence type="ECO:0000256" key="3">
    <source>
        <dbReference type="SAM" id="MobiDB-lite"/>
    </source>
</evidence>
<evidence type="ECO:0000256" key="1">
    <source>
        <dbReference type="PROSITE-ProRule" id="PRU00175"/>
    </source>
</evidence>
<dbReference type="PROSITE" id="PS50089">
    <property type="entry name" value="ZF_RING_2"/>
    <property type="match status" value="1"/>
</dbReference>
<feature type="region of interest" description="Disordered" evidence="3">
    <location>
        <begin position="158"/>
        <end position="181"/>
    </location>
</feature>
<keyword evidence="1" id="KW-0862">Zinc</keyword>
<dbReference type="GO" id="GO:0008270">
    <property type="term" value="F:zinc ion binding"/>
    <property type="evidence" value="ECO:0007669"/>
    <property type="project" value="UniProtKB-KW"/>
</dbReference>
<name>A0AAD5U7S6_9FUNG</name>
<reference evidence="5" key="1">
    <citation type="submission" date="2020-05" db="EMBL/GenBank/DDBJ databases">
        <title>Phylogenomic resolution of chytrid fungi.</title>
        <authorList>
            <person name="Stajich J.E."/>
            <person name="Amses K."/>
            <person name="Simmons R."/>
            <person name="Seto K."/>
            <person name="Myers J."/>
            <person name="Bonds A."/>
            <person name="Quandt C.A."/>
            <person name="Barry K."/>
            <person name="Liu P."/>
            <person name="Grigoriev I."/>
            <person name="Longcore J.E."/>
            <person name="James T.Y."/>
        </authorList>
    </citation>
    <scope>NUCLEOTIDE SEQUENCE</scope>
    <source>
        <strain evidence="5">JEL0476</strain>
    </source>
</reference>
<keyword evidence="1" id="KW-0479">Metal-binding</keyword>
<keyword evidence="1" id="KW-0863">Zinc-finger</keyword>
<comment type="caution">
    <text evidence="5">The sequence shown here is derived from an EMBL/GenBank/DDBJ whole genome shotgun (WGS) entry which is preliminary data.</text>
</comment>
<evidence type="ECO:0000313" key="6">
    <source>
        <dbReference type="Proteomes" id="UP001211065"/>
    </source>
</evidence>
<dbReference type="Pfam" id="PF13920">
    <property type="entry name" value="zf-C3HC4_3"/>
    <property type="match status" value="1"/>
</dbReference>
<evidence type="ECO:0000313" key="5">
    <source>
        <dbReference type="EMBL" id="KAJ3227799.1"/>
    </source>
</evidence>
<feature type="domain" description="RING-type" evidence="4">
    <location>
        <begin position="300"/>
        <end position="343"/>
    </location>
</feature>
<feature type="compositionally biased region" description="Polar residues" evidence="3">
    <location>
        <begin position="167"/>
        <end position="179"/>
    </location>
</feature>
<dbReference type="GO" id="GO:0006511">
    <property type="term" value="P:ubiquitin-dependent protein catabolic process"/>
    <property type="evidence" value="ECO:0007669"/>
    <property type="project" value="TreeGrafter"/>
</dbReference>
<gene>
    <name evidence="5" type="ORF">HK099_000053</name>
</gene>
<dbReference type="PANTHER" id="PTHR22696">
    <property type="entry name" value="E3 UBIQUITIN-PROTEIN LIGASE RNF26"/>
    <property type="match status" value="1"/>
</dbReference>
<organism evidence="5 6">
    <name type="scientific">Clydaea vesicula</name>
    <dbReference type="NCBI Taxonomy" id="447962"/>
    <lineage>
        <taxon>Eukaryota</taxon>
        <taxon>Fungi</taxon>
        <taxon>Fungi incertae sedis</taxon>
        <taxon>Chytridiomycota</taxon>
        <taxon>Chytridiomycota incertae sedis</taxon>
        <taxon>Chytridiomycetes</taxon>
        <taxon>Lobulomycetales</taxon>
        <taxon>Lobulomycetaceae</taxon>
        <taxon>Clydaea</taxon>
    </lineage>
</organism>
<evidence type="ECO:0000256" key="2">
    <source>
        <dbReference type="SAM" id="Coils"/>
    </source>
</evidence>
<dbReference type="Gene3D" id="3.30.40.10">
    <property type="entry name" value="Zinc/RING finger domain, C3HC4 (zinc finger)"/>
    <property type="match status" value="1"/>
</dbReference>
<keyword evidence="6" id="KW-1185">Reference proteome</keyword>
<evidence type="ECO:0000259" key="4">
    <source>
        <dbReference type="PROSITE" id="PS50089"/>
    </source>
</evidence>
<dbReference type="InterPro" id="IPR001841">
    <property type="entry name" value="Znf_RING"/>
</dbReference>
<dbReference type="GO" id="GO:0016567">
    <property type="term" value="P:protein ubiquitination"/>
    <property type="evidence" value="ECO:0007669"/>
    <property type="project" value="TreeGrafter"/>
</dbReference>
<protein>
    <recommendedName>
        <fullName evidence="4">RING-type domain-containing protein</fullName>
    </recommendedName>
</protein>
<sequence>MHLSRLPVIVTTLHSLTYLITKGKIKTASHVLWRPKIKLNEDFTGVLFKLGSSCLIASHSLGMMNEMDPINVAAVDKFINGFAKKDFVDGEEVTVEKTDISSLLFSSHSVSVIRYWRALVKIVIGFCKSFFYYSKKKEDMSIFFNLETRENHYSDAMDDECDEDYQSDSNDGISTSSGSEDGDFDVLDQELFFLAKDLNSEAKQITANPNSKFSIFNTLNYLNFMESLQKENTVLTRSQRKLKKLEINNYFINSNFSDMHTAAGERKELLKLTLNRRKRVTDEIRNAINENYSKESSFSCRVCVVCHCEKRTIVLRPCGCLCLCDDCREALAIRRFNDCPCCRRKVRGFSKIYEP</sequence>